<evidence type="ECO:0000313" key="2">
    <source>
        <dbReference type="EMBL" id="KAG0002735.1"/>
    </source>
</evidence>
<gene>
    <name evidence="2" type="ORF">BGZ80_005919</name>
</gene>
<dbReference type="EMBL" id="JAAAID010002917">
    <property type="protein sequence ID" value="KAG0002735.1"/>
    <property type="molecule type" value="Genomic_DNA"/>
</dbReference>
<feature type="region of interest" description="Disordered" evidence="1">
    <location>
        <begin position="110"/>
        <end position="137"/>
    </location>
</feature>
<sequence length="137" mass="15438">MHPGAEAVNTDILRLAIFTKDSLDLLHRTLERGPPLVTFQTVGSDVVFFLGARVDNAIVHTRLSSTKLPSNLTELDLDHDFFFNLFQVQTLINVTKDRLEEKRIAPLEEASFPTLGTPDRNEALNSPKKSRKLKQRA</sequence>
<evidence type="ECO:0000256" key="1">
    <source>
        <dbReference type="SAM" id="MobiDB-lite"/>
    </source>
</evidence>
<keyword evidence="3" id="KW-1185">Reference proteome</keyword>
<dbReference type="Proteomes" id="UP000703661">
    <property type="component" value="Unassembled WGS sequence"/>
</dbReference>
<organism evidence="2 3">
    <name type="scientific">Entomortierella chlamydospora</name>
    <dbReference type="NCBI Taxonomy" id="101097"/>
    <lineage>
        <taxon>Eukaryota</taxon>
        <taxon>Fungi</taxon>
        <taxon>Fungi incertae sedis</taxon>
        <taxon>Mucoromycota</taxon>
        <taxon>Mortierellomycotina</taxon>
        <taxon>Mortierellomycetes</taxon>
        <taxon>Mortierellales</taxon>
        <taxon>Mortierellaceae</taxon>
        <taxon>Entomortierella</taxon>
    </lineage>
</organism>
<evidence type="ECO:0000313" key="3">
    <source>
        <dbReference type="Proteomes" id="UP000703661"/>
    </source>
</evidence>
<name>A0A9P6SUA8_9FUNG</name>
<accession>A0A9P6SUA8</accession>
<dbReference type="AlphaFoldDB" id="A0A9P6SUA8"/>
<proteinExistence type="predicted"/>
<comment type="caution">
    <text evidence="2">The sequence shown here is derived from an EMBL/GenBank/DDBJ whole genome shotgun (WGS) entry which is preliminary data.</text>
</comment>
<feature type="compositionally biased region" description="Basic residues" evidence="1">
    <location>
        <begin position="128"/>
        <end position="137"/>
    </location>
</feature>
<protein>
    <submittedName>
        <fullName evidence="2">Uncharacterized protein</fullName>
    </submittedName>
</protein>
<reference evidence="2" key="1">
    <citation type="journal article" date="2020" name="Fungal Divers.">
        <title>Resolving the Mortierellaceae phylogeny through synthesis of multi-gene phylogenetics and phylogenomics.</title>
        <authorList>
            <person name="Vandepol N."/>
            <person name="Liber J."/>
            <person name="Desiro A."/>
            <person name="Na H."/>
            <person name="Kennedy M."/>
            <person name="Barry K."/>
            <person name="Grigoriev I.V."/>
            <person name="Miller A.N."/>
            <person name="O'Donnell K."/>
            <person name="Stajich J.E."/>
            <person name="Bonito G."/>
        </authorList>
    </citation>
    <scope>NUCLEOTIDE SEQUENCE</scope>
    <source>
        <strain evidence="2">NRRL 2769</strain>
    </source>
</reference>